<dbReference type="InterPro" id="IPR004843">
    <property type="entry name" value="Calcineurin-like_PHP"/>
</dbReference>
<keyword evidence="5" id="KW-0812">Transmembrane</keyword>
<name>A0A2G9HB55_9LAMI</name>
<dbReference type="PRINTS" id="PR00114">
    <property type="entry name" value="STPHPHTASE"/>
</dbReference>
<dbReference type="STRING" id="429701.A0A2G9HB55"/>
<evidence type="ECO:0000256" key="3">
    <source>
        <dbReference type="ARBA" id="ARBA00022801"/>
    </source>
</evidence>
<dbReference type="Gene3D" id="3.60.21.10">
    <property type="match status" value="1"/>
</dbReference>
<sequence>MSTDGGANENLDEQVAKLTQCEPLSKHKVRVACESNVQPMEILVSMCGDIHGQFHDPAGLFQIGERCSDTIYLFMDNYVDQGYLAETATLLMAFKVQHPNGITILRRNHESLQITEVYGNCDECLRKCGNANVWKIVTDLFDYLSITALVELEILCLHVGPPKSKAVVRPAQTLWFERSVQRQGDARRVVEIVNHFRKLDFLIETTANNFFATEDICTNGFKAVISMAYVRTYTTCHEALEFRKIGGSGRITPRGGFILNISATLHHAASWYQVNYVGNATNLSKYGHKLKDRVYSLSEHLYSTIGNVRSELYEQKLQTVNFLTKQAKARNNWAKEHYTKGDGWIDALLDVIGEEVENYGLIAPGDKALCCKDKHYMTAYKPSDATLIYLFVLMGLTKIMLPCPRNIVMHSVGFVEIPLESLAKRIYNKETPLLYLDAAVESNAMVDPLKVEEKIEAIRNGLSTESVVIKREAELMSIRTLGAPMQEFEFQDGVSLLMDIIINSPYSKGLDDELNMDLFMKYMGPVEKCWRDVKWEKSVVHDLVLLCASSKVSGVQDKSCSSLGIVVCKGCFWNRSKMDVKKLKKNCKEVEFVLDAEYGNSPSYSDLEVGPYISFKASESVFVDCGVLQSRSTIMEHLAREIAREEQAAKKHGERKFVGLYCGFNISVHRGLYFGIFDFLKPVMIADNAGEITGMGSNPFDSCIESSFAALDAAKKITAKLASLALIGTFVSLAKISFTVVLTAKVLVSLIIGAMDNSWTKSGPKALYLAATSVYLGAKTITFKVAFDKTWWFDIEFCKRTDRWYVLLETLVSDLDWVSAKEIEAHWNAAYGFLNVKDVATLTKDLVKNMIFWIIVMIRVLRTRLKQGEGNVTSEVLVEVDNSNHGKENNQKRVSSFIFIFCFTISQNVVVLIRFFVTYYCVGLCHVSASETSCYSHPKGMSVPHPIVLKGCL</sequence>
<dbReference type="SMART" id="SM00156">
    <property type="entry name" value="PP2Ac"/>
    <property type="match status" value="1"/>
</dbReference>
<accession>A0A2G9HB55</accession>
<evidence type="ECO:0000256" key="2">
    <source>
        <dbReference type="ARBA" id="ARBA00022723"/>
    </source>
</evidence>
<comment type="caution">
    <text evidence="7">The sequence shown here is derived from an EMBL/GenBank/DDBJ whole genome shotgun (WGS) entry which is preliminary data.</text>
</comment>
<dbReference type="InterPro" id="IPR029052">
    <property type="entry name" value="Metallo-depent_PP-like"/>
</dbReference>
<dbReference type="PANTHER" id="PTHR45619">
    <property type="entry name" value="SERINE/THREONINE-PROTEIN PHOSPHATASE PP2A-RELATED"/>
    <property type="match status" value="1"/>
</dbReference>
<protein>
    <recommendedName>
        <fullName evidence="1">protein-serine/threonine phosphatase</fullName>
        <ecNumber evidence="1">3.1.3.16</ecNumber>
    </recommendedName>
</protein>
<evidence type="ECO:0000256" key="1">
    <source>
        <dbReference type="ARBA" id="ARBA00013081"/>
    </source>
</evidence>
<dbReference type="Pfam" id="PF00149">
    <property type="entry name" value="Metallophos"/>
    <property type="match status" value="1"/>
</dbReference>
<dbReference type="InterPro" id="IPR047129">
    <property type="entry name" value="PPA2-like"/>
</dbReference>
<keyword evidence="4" id="KW-0464">Manganese</keyword>
<organism evidence="7 8">
    <name type="scientific">Handroanthus impetiginosus</name>
    <dbReference type="NCBI Taxonomy" id="429701"/>
    <lineage>
        <taxon>Eukaryota</taxon>
        <taxon>Viridiplantae</taxon>
        <taxon>Streptophyta</taxon>
        <taxon>Embryophyta</taxon>
        <taxon>Tracheophyta</taxon>
        <taxon>Spermatophyta</taxon>
        <taxon>Magnoliopsida</taxon>
        <taxon>eudicotyledons</taxon>
        <taxon>Gunneridae</taxon>
        <taxon>Pentapetalae</taxon>
        <taxon>asterids</taxon>
        <taxon>lamiids</taxon>
        <taxon>Lamiales</taxon>
        <taxon>Bignoniaceae</taxon>
        <taxon>Crescentiina</taxon>
        <taxon>Tabebuia alliance</taxon>
        <taxon>Handroanthus</taxon>
    </lineage>
</organism>
<keyword evidence="2" id="KW-0479">Metal-binding</keyword>
<dbReference type="EC" id="3.1.3.16" evidence="1"/>
<dbReference type="SUPFAM" id="SSF56300">
    <property type="entry name" value="Metallo-dependent phosphatases"/>
    <property type="match status" value="1"/>
</dbReference>
<proteinExistence type="predicted"/>
<dbReference type="Gene3D" id="3.40.50.1440">
    <property type="entry name" value="Tubulin/FtsZ, GTPase domain"/>
    <property type="match status" value="1"/>
</dbReference>
<evidence type="ECO:0000256" key="4">
    <source>
        <dbReference type="ARBA" id="ARBA00023211"/>
    </source>
</evidence>
<evidence type="ECO:0000313" key="7">
    <source>
        <dbReference type="EMBL" id="PIN14755.1"/>
    </source>
</evidence>
<keyword evidence="3 7" id="KW-0378">Hydrolase</keyword>
<reference evidence="8" key="1">
    <citation type="journal article" date="2018" name="Gigascience">
        <title>Genome assembly of the Pink Ipe (Handroanthus impetiginosus, Bignoniaceae), a highly valued, ecologically keystone Neotropical timber forest tree.</title>
        <authorList>
            <person name="Silva-Junior O.B."/>
            <person name="Grattapaglia D."/>
            <person name="Novaes E."/>
            <person name="Collevatti R.G."/>
        </authorList>
    </citation>
    <scope>NUCLEOTIDE SEQUENCE [LARGE SCALE GENOMIC DNA]</scope>
    <source>
        <strain evidence="8">cv. UFG-1</strain>
    </source>
</reference>
<dbReference type="Proteomes" id="UP000231279">
    <property type="component" value="Unassembled WGS sequence"/>
</dbReference>
<keyword evidence="5" id="KW-1133">Transmembrane helix</keyword>
<evidence type="ECO:0000259" key="6">
    <source>
        <dbReference type="SMART" id="SM00156"/>
    </source>
</evidence>
<feature type="transmembrane region" description="Helical" evidence="5">
    <location>
        <begin position="721"/>
        <end position="754"/>
    </location>
</feature>
<keyword evidence="8" id="KW-1185">Reference proteome</keyword>
<dbReference type="EMBL" id="NKXS01002223">
    <property type="protein sequence ID" value="PIN14755.1"/>
    <property type="molecule type" value="Genomic_DNA"/>
</dbReference>
<gene>
    <name evidence="7" type="ORF">CDL12_12611</name>
</gene>
<dbReference type="GO" id="GO:0046872">
    <property type="term" value="F:metal ion binding"/>
    <property type="evidence" value="ECO:0007669"/>
    <property type="project" value="UniProtKB-KW"/>
</dbReference>
<dbReference type="SUPFAM" id="SSF52490">
    <property type="entry name" value="Tubulin nucleotide-binding domain-like"/>
    <property type="match status" value="1"/>
</dbReference>
<keyword evidence="5" id="KW-0472">Membrane</keyword>
<dbReference type="InterPro" id="IPR036525">
    <property type="entry name" value="Tubulin/FtsZ_GTPase_sf"/>
</dbReference>
<dbReference type="GO" id="GO:0004722">
    <property type="term" value="F:protein serine/threonine phosphatase activity"/>
    <property type="evidence" value="ECO:0007669"/>
    <property type="project" value="UniProtKB-EC"/>
</dbReference>
<evidence type="ECO:0000256" key="5">
    <source>
        <dbReference type="SAM" id="Phobius"/>
    </source>
</evidence>
<dbReference type="AlphaFoldDB" id="A0A2G9HB55"/>
<feature type="domain" description="Serine/threonine specific protein phosphatases" evidence="6">
    <location>
        <begin position="24"/>
        <end position="276"/>
    </location>
</feature>
<evidence type="ECO:0000313" key="8">
    <source>
        <dbReference type="Proteomes" id="UP000231279"/>
    </source>
</evidence>
<dbReference type="InterPro" id="IPR006186">
    <property type="entry name" value="Ser/Thr-sp_prot-phosphatase"/>
</dbReference>
<dbReference type="OrthoDB" id="270584at2759"/>
<feature type="transmembrane region" description="Helical" evidence="5">
    <location>
        <begin position="897"/>
        <end position="917"/>
    </location>
</feature>